<dbReference type="Proteomes" id="UP000613512">
    <property type="component" value="Unassembled WGS sequence"/>
</dbReference>
<name>A0A916W6E6_9BACI</name>
<dbReference type="EMBL" id="BMEY01000005">
    <property type="protein sequence ID" value="GGA69967.1"/>
    <property type="molecule type" value="Genomic_DNA"/>
</dbReference>
<feature type="transmembrane region" description="Helical" evidence="1">
    <location>
        <begin position="31"/>
        <end position="49"/>
    </location>
</feature>
<keyword evidence="1" id="KW-0812">Transmembrane</keyword>
<feature type="transmembrane region" description="Helical" evidence="1">
    <location>
        <begin position="6"/>
        <end position="24"/>
    </location>
</feature>
<dbReference type="AlphaFoldDB" id="A0A916W6E6"/>
<keyword evidence="3" id="KW-1185">Reference proteome</keyword>
<accession>A0A916W6E6</accession>
<dbReference type="RefSeq" id="WP_188383812.1">
    <property type="nucleotide sequence ID" value="NZ_BMEY01000005.1"/>
</dbReference>
<sequence>MVIVTCLLISLYALLIAIAAMSQWKDQGFRIHRLFFMIVALMIFLSIWAPNKILSLWILIISFISLHVLAIAEGLINNGKLRLRHHIIRFGVHVLLIILVIQFVM</sequence>
<comment type="caution">
    <text evidence="2">The sequence shown here is derived from an EMBL/GenBank/DDBJ whole genome shotgun (WGS) entry which is preliminary data.</text>
</comment>
<proteinExistence type="predicted"/>
<evidence type="ECO:0000313" key="3">
    <source>
        <dbReference type="Proteomes" id="UP000613512"/>
    </source>
</evidence>
<evidence type="ECO:0000313" key="2">
    <source>
        <dbReference type="EMBL" id="GGA69967.1"/>
    </source>
</evidence>
<reference evidence="2" key="1">
    <citation type="journal article" date="2014" name="Int. J. Syst. Evol. Microbiol.">
        <title>Complete genome sequence of Corynebacterium casei LMG S-19264T (=DSM 44701T), isolated from a smear-ripened cheese.</title>
        <authorList>
            <consortium name="US DOE Joint Genome Institute (JGI-PGF)"/>
            <person name="Walter F."/>
            <person name="Albersmeier A."/>
            <person name="Kalinowski J."/>
            <person name="Ruckert C."/>
        </authorList>
    </citation>
    <scope>NUCLEOTIDE SEQUENCE</scope>
    <source>
        <strain evidence="2">CGMCC 1.12408</strain>
    </source>
</reference>
<reference evidence="2" key="2">
    <citation type="submission" date="2020-09" db="EMBL/GenBank/DDBJ databases">
        <authorList>
            <person name="Sun Q."/>
            <person name="Zhou Y."/>
        </authorList>
    </citation>
    <scope>NUCLEOTIDE SEQUENCE</scope>
    <source>
        <strain evidence="2">CGMCC 1.12408</strain>
    </source>
</reference>
<keyword evidence="1" id="KW-0472">Membrane</keyword>
<organism evidence="2 3">
    <name type="scientific">Ornithinibacillus halotolerans</name>
    <dbReference type="NCBI Taxonomy" id="1274357"/>
    <lineage>
        <taxon>Bacteria</taxon>
        <taxon>Bacillati</taxon>
        <taxon>Bacillota</taxon>
        <taxon>Bacilli</taxon>
        <taxon>Bacillales</taxon>
        <taxon>Bacillaceae</taxon>
        <taxon>Ornithinibacillus</taxon>
    </lineage>
</organism>
<gene>
    <name evidence="2" type="ORF">GCM10008025_12420</name>
</gene>
<feature type="transmembrane region" description="Helical" evidence="1">
    <location>
        <begin position="55"/>
        <end position="75"/>
    </location>
</feature>
<evidence type="ECO:0000256" key="1">
    <source>
        <dbReference type="SAM" id="Phobius"/>
    </source>
</evidence>
<feature type="transmembrane region" description="Helical" evidence="1">
    <location>
        <begin position="87"/>
        <end position="104"/>
    </location>
</feature>
<protein>
    <recommendedName>
        <fullName evidence="4">DUF1516 family protein</fullName>
    </recommendedName>
</protein>
<evidence type="ECO:0008006" key="4">
    <source>
        <dbReference type="Google" id="ProtNLM"/>
    </source>
</evidence>
<keyword evidence="1" id="KW-1133">Transmembrane helix</keyword>